<evidence type="ECO:0000256" key="1">
    <source>
        <dbReference type="ARBA" id="ARBA00007447"/>
    </source>
</evidence>
<dbReference type="Proteomes" id="UP000799438">
    <property type="component" value="Unassembled WGS sequence"/>
</dbReference>
<evidence type="ECO:0000313" key="10">
    <source>
        <dbReference type="Proteomes" id="UP000799438"/>
    </source>
</evidence>
<feature type="signal peptide" evidence="7">
    <location>
        <begin position="1"/>
        <end position="20"/>
    </location>
</feature>
<dbReference type="InterPro" id="IPR001461">
    <property type="entry name" value="Aspartic_peptidase_A1"/>
</dbReference>
<feature type="disulfide bond" evidence="5">
    <location>
        <begin position="325"/>
        <end position="358"/>
    </location>
</feature>
<dbReference type="EMBL" id="ML995480">
    <property type="protein sequence ID" value="KAF2144320.1"/>
    <property type="molecule type" value="Genomic_DNA"/>
</dbReference>
<dbReference type="AlphaFoldDB" id="A0A6A6BJH8"/>
<keyword evidence="10" id="KW-1185">Reference proteome</keyword>
<evidence type="ECO:0000256" key="6">
    <source>
        <dbReference type="RuleBase" id="RU000454"/>
    </source>
</evidence>
<evidence type="ECO:0000256" key="5">
    <source>
        <dbReference type="PIRSR" id="PIRSR601461-2"/>
    </source>
</evidence>
<name>A0A6A6BJH8_9PEZI</name>
<dbReference type="GO" id="GO:0004190">
    <property type="term" value="F:aspartic-type endopeptidase activity"/>
    <property type="evidence" value="ECO:0007669"/>
    <property type="project" value="UniProtKB-KW"/>
</dbReference>
<accession>A0A6A6BJH8</accession>
<dbReference type="GO" id="GO:0006508">
    <property type="term" value="P:proteolysis"/>
    <property type="evidence" value="ECO:0007669"/>
    <property type="project" value="UniProtKB-KW"/>
</dbReference>
<gene>
    <name evidence="9" type="ORF">K452DRAFT_350011</name>
</gene>
<dbReference type="CDD" id="cd06097">
    <property type="entry name" value="Aspergillopepsin_like"/>
    <property type="match status" value="1"/>
</dbReference>
<evidence type="ECO:0000256" key="3">
    <source>
        <dbReference type="ARBA" id="ARBA00022750"/>
    </source>
</evidence>
<protein>
    <recommendedName>
        <fullName evidence="8">Peptidase A1 domain-containing protein</fullName>
    </recommendedName>
</protein>
<dbReference type="GeneID" id="54303138"/>
<dbReference type="InterPro" id="IPR033121">
    <property type="entry name" value="PEPTIDASE_A1"/>
</dbReference>
<keyword evidence="2 6" id="KW-0645">Protease</keyword>
<dbReference type="OrthoDB" id="2747330at2759"/>
<feature type="chain" id="PRO_5025421111" description="Peptidase A1 domain-containing protein" evidence="7">
    <location>
        <begin position="21"/>
        <end position="407"/>
    </location>
</feature>
<dbReference type="SUPFAM" id="SSF50630">
    <property type="entry name" value="Acid proteases"/>
    <property type="match status" value="1"/>
</dbReference>
<keyword evidence="3 6" id="KW-0064">Aspartyl protease</keyword>
<proteinExistence type="inferred from homology"/>
<evidence type="ECO:0000259" key="8">
    <source>
        <dbReference type="PROSITE" id="PS51767"/>
    </source>
</evidence>
<dbReference type="Gene3D" id="2.40.70.10">
    <property type="entry name" value="Acid Proteases"/>
    <property type="match status" value="2"/>
</dbReference>
<dbReference type="InterPro" id="IPR021109">
    <property type="entry name" value="Peptidase_aspartic_dom_sf"/>
</dbReference>
<reference evidence="9" key="1">
    <citation type="journal article" date="2020" name="Stud. Mycol.">
        <title>101 Dothideomycetes genomes: a test case for predicting lifestyles and emergence of pathogens.</title>
        <authorList>
            <person name="Haridas S."/>
            <person name="Albert R."/>
            <person name="Binder M."/>
            <person name="Bloem J."/>
            <person name="Labutti K."/>
            <person name="Salamov A."/>
            <person name="Andreopoulos B."/>
            <person name="Baker S."/>
            <person name="Barry K."/>
            <person name="Bills G."/>
            <person name="Bluhm B."/>
            <person name="Cannon C."/>
            <person name="Castanera R."/>
            <person name="Culley D."/>
            <person name="Daum C."/>
            <person name="Ezra D."/>
            <person name="Gonzalez J."/>
            <person name="Henrissat B."/>
            <person name="Kuo A."/>
            <person name="Liang C."/>
            <person name="Lipzen A."/>
            <person name="Lutzoni F."/>
            <person name="Magnuson J."/>
            <person name="Mondo S."/>
            <person name="Nolan M."/>
            <person name="Ohm R."/>
            <person name="Pangilinan J."/>
            <person name="Park H.-J."/>
            <person name="Ramirez L."/>
            <person name="Alfaro M."/>
            <person name="Sun H."/>
            <person name="Tritt A."/>
            <person name="Yoshinaga Y."/>
            <person name="Zwiers L.-H."/>
            <person name="Turgeon B."/>
            <person name="Goodwin S."/>
            <person name="Spatafora J."/>
            <person name="Crous P."/>
            <person name="Grigoriev I."/>
        </authorList>
    </citation>
    <scope>NUCLEOTIDE SEQUENCE</scope>
    <source>
        <strain evidence="9">CBS 121167</strain>
    </source>
</reference>
<keyword evidence="5" id="KW-1015">Disulfide bond</keyword>
<organism evidence="9 10">
    <name type="scientific">Aplosporella prunicola CBS 121167</name>
    <dbReference type="NCBI Taxonomy" id="1176127"/>
    <lineage>
        <taxon>Eukaryota</taxon>
        <taxon>Fungi</taxon>
        <taxon>Dikarya</taxon>
        <taxon>Ascomycota</taxon>
        <taxon>Pezizomycotina</taxon>
        <taxon>Dothideomycetes</taxon>
        <taxon>Dothideomycetes incertae sedis</taxon>
        <taxon>Botryosphaeriales</taxon>
        <taxon>Aplosporellaceae</taxon>
        <taxon>Aplosporella</taxon>
    </lineage>
</organism>
<dbReference type="PROSITE" id="PS00141">
    <property type="entry name" value="ASP_PROTEASE"/>
    <property type="match status" value="1"/>
</dbReference>
<comment type="similarity">
    <text evidence="1 6">Belongs to the peptidase A1 family.</text>
</comment>
<dbReference type="PRINTS" id="PR00792">
    <property type="entry name" value="PEPSIN"/>
</dbReference>
<dbReference type="PROSITE" id="PS51767">
    <property type="entry name" value="PEPTIDASE_A1"/>
    <property type="match status" value="1"/>
</dbReference>
<keyword evidence="7" id="KW-0732">Signal</keyword>
<dbReference type="PANTHER" id="PTHR47966:SF2">
    <property type="entry name" value="ASPERGILLOPEPSIN-1-RELATED"/>
    <property type="match status" value="1"/>
</dbReference>
<evidence type="ECO:0000256" key="4">
    <source>
        <dbReference type="ARBA" id="ARBA00022801"/>
    </source>
</evidence>
<dbReference type="PANTHER" id="PTHR47966">
    <property type="entry name" value="BETA-SITE APP-CLEAVING ENZYME, ISOFORM A-RELATED"/>
    <property type="match status" value="1"/>
</dbReference>
<dbReference type="InterPro" id="IPR001969">
    <property type="entry name" value="Aspartic_peptidase_AS"/>
</dbReference>
<evidence type="ECO:0000256" key="7">
    <source>
        <dbReference type="SAM" id="SignalP"/>
    </source>
</evidence>
<dbReference type="Pfam" id="PF00026">
    <property type="entry name" value="Asp"/>
    <property type="match status" value="1"/>
</dbReference>
<dbReference type="InterPro" id="IPR034163">
    <property type="entry name" value="Aspergillopepsin-like_cat_dom"/>
</dbReference>
<feature type="domain" description="Peptidase A1" evidence="8">
    <location>
        <begin position="91"/>
        <end position="397"/>
    </location>
</feature>
<keyword evidence="4 6" id="KW-0378">Hydrolase</keyword>
<dbReference type="RefSeq" id="XP_033400032.1">
    <property type="nucleotide sequence ID" value="XM_033545630.1"/>
</dbReference>
<evidence type="ECO:0000256" key="2">
    <source>
        <dbReference type="ARBA" id="ARBA00022670"/>
    </source>
</evidence>
<sequence length="407" mass="42663">MAFYKPSLASVFFLAGLALANPSAPSGGFSIIQVQKGVAPKVGALDMLKTYRKYGARAPENVLAAASDAENAFMDFGFVPATAEGSSDPVFLSPIKIGSDTLNVDIDTGSADLWVFSIMLPLMMINDHNTYNPFTSGIYKGGETWNVTYGDASGASGLVFADTVVAGEVTATSQAVGAATSLSKAFVRDSTVDGVMGLAFSKLSSVVPHAQTTFFDTMKHTLPHPLFTACLRKGAPGQYDFGYLNSSLYTGDIHYAPIDPATGFWGVSSTGYRVGSGPVVSSPFKAIADTGTSLLYLPSQIVKDYYSKVDGAKYSPNVGGWTVPCDATMPALATAIGNALVTVPGDYFIYSAVDGTRCFGGMQSDEGIGFSILGGIFLKSQFVVFDASTDPPQIGFARQIGVDYPSS</sequence>
<evidence type="ECO:0000313" key="9">
    <source>
        <dbReference type="EMBL" id="KAF2144320.1"/>
    </source>
</evidence>